<evidence type="ECO:0000313" key="2">
    <source>
        <dbReference type="EMBL" id="RUS31104.1"/>
    </source>
</evidence>
<dbReference type="EMBL" id="RBNJ01003284">
    <property type="protein sequence ID" value="RUS31104.1"/>
    <property type="molecule type" value="Genomic_DNA"/>
</dbReference>
<proteinExistence type="predicted"/>
<protein>
    <submittedName>
        <fullName evidence="2">Uncharacterized protein</fullName>
    </submittedName>
</protein>
<gene>
    <name evidence="2" type="ORF">BC938DRAFT_478451</name>
</gene>
<accession>A0A433QMV0</accession>
<keyword evidence="3" id="KW-1185">Reference proteome</keyword>
<evidence type="ECO:0000313" key="3">
    <source>
        <dbReference type="Proteomes" id="UP000274822"/>
    </source>
</evidence>
<reference evidence="2 3" key="1">
    <citation type="journal article" date="2018" name="New Phytol.">
        <title>Phylogenomics of Endogonaceae and evolution of mycorrhizas within Mucoromycota.</title>
        <authorList>
            <person name="Chang Y."/>
            <person name="Desiro A."/>
            <person name="Na H."/>
            <person name="Sandor L."/>
            <person name="Lipzen A."/>
            <person name="Clum A."/>
            <person name="Barry K."/>
            <person name="Grigoriev I.V."/>
            <person name="Martin F.M."/>
            <person name="Stajich J.E."/>
            <person name="Smith M.E."/>
            <person name="Bonito G."/>
            <person name="Spatafora J.W."/>
        </authorList>
    </citation>
    <scope>NUCLEOTIDE SEQUENCE [LARGE SCALE GENOMIC DNA]</scope>
    <source>
        <strain evidence="2 3">AD002</strain>
    </source>
</reference>
<sequence length="123" mass="13897">MVFWRPARAQTWTRTKTHTIKVPNAACANHHGTESFAGADSGVKNPRRHVPCRNCRHVNFQRLPQFSQLPLSHYAPSAADQNMPFLCNSSNSWFRAPRQAPPGCDWENAMNLDSRSADPPRSK</sequence>
<evidence type="ECO:0000256" key="1">
    <source>
        <dbReference type="SAM" id="MobiDB-lite"/>
    </source>
</evidence>
<name>A0A433QMV0_9FUNG</name>
<dbReference type="Proteomes" id="UP000274822">
    <property type="component" value="Unassembled WGS sequence"/>
</dbReference>
<organism evidence="2 3">
    <name type="scientific">Jimgerdemannia flammicorona</name>
    <dbReference type="NCBI Taxonomy" id="994334"/>
    <lineage>
        <taxon>Eukaryota</taxon>
        <taxon>Fungi</taxon>
        <taxon>Fungi incertae sedis</taxon>
        <taxon>Mucoromycota</taxon>
        <taxon>Mucoromycotina</taxon>
        <taxon>Endogonomycetes</taxon>
        <taxon>Endogonales</taxon>
        <taxon>Endogonaceae</taxon>
        <taxon>Jimgerdemannia</taxon>
    </lineage>
</organism>
<feature type="region of interest" description="Disordered" evidence="1">
    <location>
        <begin position="100"/>
        <end position="123"/>
    </location>
</feature>
<comment type="caution">
    <text evidence="2">The sequence shown here is derived from an EMBL/GenBank/DDBJ whole genome shotgun (WGS) entry which is preliminary data.</text>
</comment>
<dbReference type="AlphaFoldDB" id="A0A433QMV0"/>